<evidence type="ECO:0000256" key="6">
    <source>
        <dbReference type="ARBA" id="ARBA00022989"/>
    </source>
</evidence>
<evidence type="ECO:0000256" key="4">
    <source>
        <dbReference type="ARBA" id="ARBA00022729"/>
    </source>
</evidence>
<dbReference type="GO" id="GO:0005509">
    <property type="term" value="F:calcium ion binding"/>
    <property type="evidence" value="ECO:0007669"/>
    <property type="project" value="InterPro"/>
</dbReference>
<evidence type="ECO:0000256" key="8">
    <source>
        <dbReference type="ARBA" id="ARBA00023180"/>
    </source>
</evidence>
<dbReference type="Gene3D" id="2.160.20.10">
    <property type="entry name" value="Single-stranded right-handed beta-helix, Pectin lyase-like"/>
    <property type="match status" value="1"/>
</dbReference>
<comment type="subcellular location">
    <subcellularLocation>
        <location evidence="1">Endoplasmic reticulum membrane</location>
        <topology evidence="1">Single-pass type I membrane protein</topology>
    </subcellularLocation>
</comment>
<dbReference type="Gene3D" id="2.60.40.10">
    <property type="entry name" value="Immunoglobulins"/>
    <property type="match status" value="2"/>
</dbReference>
<keyword evidence="6" id="KW-1133">Transmembrane helix</keyword>
<dbReference type="Pfam" id="PF05345">
    <property type="entry name" value="He_PIG"/>
    <property type="match status" value="2"/>
</dbReference>
<feature type="domain" description="CBM6" evidence="10">
    <location>
        <begin position="938"/>
        <end position="1081"/>
    </location>
</feature>
<dbReference type="Proteomes" id="UP000287394">
    <property type="component" value="Chromosome"/>
</dbReference>
<dbReference type="SUPFAM" id="SSF49313">
    <property type="entry name" value="Cadherin-like"/>
    <property type="match status" value="2"/>
</dbReference>
<keyword evidence="7" id="KW-0472">Membrane</keyword>
<dbReference type="EMBL" id="AP025739">
    <property type="protein sequence ID" value="BDI32103.1"/>
    <property type="molecule type" value="Genomic_DNA"/>
</dbReference>
<dbReference type="InterPro" id="IPR005084">
    <property type="entry name" value="CBM6"/>
</dbReference>
<protein>
    <recommendedName>
        <fullName evidence="10">CBM6 domain-containing protein</fullName>
    </recommendedName>
</protein>
<dbReference type="GO" id="GO:0016020">
    <property type="term" value="C:membrane"/>
    <property type="evidence" value="ECO:0007669"/>
    <property type="project" value="InterPro"/>
</dbReference>
<keyword evidence="4" id="KW-0732">Signal</keyword>
<dbReference type="SUPFAM" id="SSF49785">
    <property type="entry name" value="Galactose-binding domain-like"/>
    <property type="match status" value="2"/>
</dbReference>
<dbReference type="Gene3D" id="2.60.120.260">
    <property type="entry name" value="Galactose-binding domain-like"/>
    <property type="match status" value="2"/>
</dbReference>
<dbReference type="InterPro" id="IPR011050">
    <property type="entry name" value="Pectin_lyase_fold/virulence"/>
</dbReference>
<evidence type="ECO:0000256" key="5">
    <source>
        <dbReference type="ARBA" id="ARBA00022824"/>
    </source>
</evidence>
<dbReference type="PANTHER" id="PTHR13460">
    <property type="match status" value="1"/>
</dbReference>
<dbReference type="SMART" id="SM00606">
    <property type="entry name" value="CBD_IV"/>
    <property type="match status" value="1"/>
</dbReference>
<keyword evidence="5" id="KW-0256">Endoplasmic reticulum</keyword>
<dbReference type="InterPro" id="IPR021720">
    <property type="entry name" value="Malectin_dom"/>
</dbReference>
<dbReference type="InterPro" id="IPR008979">
    <property type="entry name" value="Galactose-bd-like_sf"/>
</dbReference>
<dbReference type="PROSITE" id="PS51175">
    <property type="entry name" value="CBM6"/>
    <property type="match status" value="2"/>
</dbReference>
<dbReference type="InterPro" id="IPR015919">
    <property type="entry name" value="Cadherin-like_sf"/>
</dbReference>
<sequence>MALLLTTGAMCSAHSPFTGTPVAVPGTINAVDYDTGTQGDAYNIQQPASSGVYRADDTNGPVPINSINQYGTATGVIVGGNGYVVGNHVVQGDWLTYTVNVATTGNYDIQVNAAPAQAGRQMDFQLDGVDVTPGNITLAQTSSWGNFGVATYQSAHLTAGVHTLKAIIADVNAIFVINTYTITPHVVHTYYVSSSTGNDNNPGTQASPFATVAKAESISLTSGDSVLFKRGDSWREVLNPLSSGATGNPITFADYGSGAKPKFWGSNQIPVNDGQWVSQGNNVYTHSYSQQVNSVLANQQFLIDIFNGGTGDGSVVRDPSSTANCWKWSGGVLTISTSGSNPNTNGVQYDVCVRDNVICNGNQLTSNYTKNLVFRNLVVDECGSNQNPTLGYGVRIEGDGVNTGVNVLVDGCEVYRYGRHGFAVIDGSNVTFNSCYCAYPMPNVQTGQTAYVSFGNQGPNLSETSYYNNCIAEHQADTWGGRNDFEYEAFTDHGNSLQSVTLNNFQAIDTGGDGTGDNCTFDGASGAVVTVNGGICYSAQVNTLGPNVVVNGMTITGPYASMDIAGSGNTIENCLIAGTNNAGPYNSAVWIRGDSNIFRFNTVSTASTAGNGFTALCLASLGSTYGTNAQVYGNILLANQLAINTFTSTNSFSAANVRNNIYNNGATFQINYGTVWNLSQWQGQGYDANSIQVASPTTALFSNAAAGDYSLKSGSSAIDFVPTSVAHPTSDILGNARPHGAADDAGAYEYGGTAGSAPVISSAATASGTVGTAFSYQITASNSPTSYSATGLPAGLSVNTSSGLISGTPTAAGTSTVTLGATNATGTGNKTLTITIAVAAPVISSAATATGTVGAAFSYQITASNSPTSYSASGLPAGLSVSTSTGLISGTPTASGTSTVTLGATNAGGTGNKTLTITINPATPVESPYGGTRWSIPGKIEAENYDLGGEGVAYHDNDAGNTGGAYRSDNVDIRAVVSDTGGGYQVGWTNTGEYLNYMVNVTAAGTYQFQTRVSSGSSGGSIHFNVDGTNVTGAIAVPGTGSYDTFTTVNSGSVSLTAGNHTIQLYEDADNGYDFNWFNVKTVGPSYAINCGGPAVSPFVADEFFTSAGTGVVSGAAVSTTGVTNAAPAAVYSTARYGGDVIYTVPSLPVGASYHLRMHFAETYWPAAGDRKFNVVVNGTQLMTNFDIFADAGGANKADVKDLDTTVNSSGQIVIQFHATVDNAQVAAIEVTPN</sequence>
<keyword evidence="12" id="KW-1185">Reference proteome</keyword>
<dbReference type="AlphaFoldDB" id="A0A9N7L757"/>
<dbReference type="Pfam" id="PF03422">
    <property type="entry name" value="CBM_6"/>
    <property type="match status" value="2"/>
</dbReference>
<dbReference type="KEGG" id="ccot:CCAX7_41540"/>
<evidence type="ECO:0000313" key="12">
    <source>
        <dbReference type="Proteomes" id="UP000287394"/>
    </source>
</evidence>
<dbReference type="InterPro" id="IPR006626">
    <property type="entry name" value="PbH1"/>
</dbReference>
<comment type="similarity">
    <text evidence="2">Belongs to the malectin family.</text>
</comment>
<dbReference type="Pfam" id="PF11721">
    <property type="entry name" value="Malectin"/>
    <property type="match status" value="1"/>
</dbReference>
<evidence type="ECO:0000259" key="10">
    <source>
        <dbReference type="PROSITE" id="PS51175"/>
    </source>
</evidence>
<keyword evidence="3" id="KW-0812">Transmembrane</keyword>
<evidence type="ECO:0000256" key="9">
    <source>
        <dbReference type="ARBA" id="ARBA00023277"/>
    </source>
</evidence>
<gene>
    <name evidence="11" type="ORF">CCAX7_41540</name>
</gene>
<dbReference type="Gene3D" id="2.60.120.430">
    <property type="entry name" value="Galactose-binding lectin"/>
    <property type="match status" value="1"/>
</dbReference>
<name>A0A9N7L757_9BACT</name>
<feature type="domain" description="CBM6" evidence="10">
    <location>
        <begin position="42"/>
        <end position="183"/>
    </location>
</feature>
<reference evidence="11 12" key="1">
    <citation type="journal article" date="2019" name="Int. J. Syst. Evol. Microbiol.">
        <title>Capsulimonas corticalis gen. nov., sp. nov., an aerobic capsulated bacterium, of a novel bacterial order, Capsulimonadales ord. nov., of the class Armatimonadia of the phylum Armatimonadetes.</title>
        <authorList>
            <person name="Li J."/>
            <person name="Kudo C."/>
            <person name="Tonouchi A."/>
        </authorList>
    </citation>
    <scope>NUCLEOTIDE SEQUENCE [LARGE SCALE GENOMIC DNA]</scope>
    <source>
        <strain evidence="11 12">AX-7</strain>
    </source>
</reference>
<organism evidence="11 12">
    <name type="scientific">Capsulimonas corticalis</name>
    <dbReference type="NCBI Taxonomy" id="2219043"/>
    <lineage>
        <taxon>Bacteria</taxon>
        <taxon>Bacillati</taxon>
        <taxon>Armatimonadota</taxon>
        <taxon>Armatimonadia</taxon>
        <taxon>Capsulimonadales</taxon>
        <taxon>Capsulimonadaceae</taxon>
        <taxon>Capsulimonas</taxon>
    </lineage>
</organism>
<evidence type="ECO:0000256" key="7">
    <source>
        <dbReference type="ARBA" id="ARBA00023136"/>
    </source>
</evidence>
<dbReference type="InterPro" id="IPR039155">
    <property type="entry name" value="MLEC"/>
</dbReference>
<evidence type="ECO:0000256" key="3">
    <source>
        <dbReference type="ARBA" id="ARBA00022692"/>
    </source>
</evidence>
<dbReference type="SMART" id="SM00710">
    <property type="entry name" value="PbH1"/>
    <property type="match status" value="4"/>
</dbReference>
<dbReference type="InterPro" id="IPR006584">
    <property type="entry name" value="Cellulose-bd_IV"/>
</dbReference>
<dbReference type="GO" id="GO:0030246">
    <property type="term" value="F:carbohydrate binding"/>
    <property type="evidence" value="ECO:0007669"/>
    <property type="project" value="InterPro"/>
</dbReference>
<proteinExistence type="inferred from homology"/>
<dbReference type="SUPFAM" id="SSF51126">
    <property type="entry name" value="Pectin lyase-like"/>
    <property type="match status" value="2"/>
</dbReference>
<keyword evidence="8" id="KW-0325">Glycoprotein</keyword>
<accession>A0A9N7L757</accession>
<evidence type="ECO:0000256" key="1">
    <source>
        <dbReference type="ARBA" id="ARBA00004115"/>
    </source>
</evidence>
<dbReference type="InterPro" id="IPR012334">
    <property type="entry name" value="Pectin_lyas_fold"/>
</dbReference>
<keyword evidence="9" id="KW-0119">Carbohydrate metabolism</keyword>
<dbReference type="InterPro" id="IPR013783">
    <property type="entry name" value="Ig-like_fold"/>
</dbReference>
<dbReference type="CDD" id="cd04080">
    <property type="entry name" value="CBM6_cellulase-like"/>
    <property type="match status" value="2"/>
</dbReference>
<evidence type="ECO:0000256" key="2">
    <source>
        <dbReference type="ARBA" id="ARBA00009141"/>
    </source>
</evidence>
<dbReference type="PANTHER" id="PTHR13460:SF0">
    <property type="entry name" value="MALECTIN"/>
    <property type="match status" value="1"/>
</dbReference>
<dbReference type="NCBIfam" id="NF041518">
    <property type="entry name" value="choice_anch_Q"/>
    <property type="match status" value="1"/>
</dbReference>
<evidence type="ECO:0000313" key="11">
    <source>
        <dbReference type="EMBL" id="BDI32103.1"/>
    </source>
</evidence>
<dbReference type="InterPro" id="IPR059226">
    <property type="entry name" value="Choice_anch_Q_dom"/>
</dbReference>